<dbReference type="OrthoDB" id="1518325at2759"/>
<evidence type="ECO:0000313" key="4">
    <source>
        <dbReference type="Proteomes" id="UP000295252"/>
    </source>
</evidence>
<dbReference type="Pfam" id="PF05678">
    <property type="entry name" value="VQ"/>
    <property type="match status" value="1"/>
</dbReference>
<accession>A0A068U911</accession>
<evidence type="ECO:0000256" key="1">
    <source>
        <dbReference type="SAM" id="MobiDB-lite"/>
    </source>
</evidence>
<dbReference type="Gramene" id="CDP04747">
    <property type="protein sequence ID" value="CDP04747"/>
    <property type="gene ID" value="GSCOC_T00018831001"/>
</dbReference>
<dbReference type="InParanoid" id="A0A068U911"/>
<protein>
    <recommendedName>
        <fullName evidence="2">VQ domain-containing protein</fullName>
    </recommendedName>
</protein>
<evidence type="ECO:0000313" key="3">
    <source>
        <dbReference type="EMBL" id="CDP04747.1"/>
    </source>
</evidence>
<dbReference type="OMA" id="LYPPREP"/>
<reference evidence="4" key="1">
    <citation type="journal article" date="2014" name="Science">
        <title>The coffee genome provides insight into the convergent evolution of caffeine biosynthesis.</title>
        <authorList>
            <person name="Denoeud F."/>
            <person name="Carretero-Paulet L."/>
            <person name="Dereeper A."/>
            <person name="Droc G."/>
            <person name="Guyot R."/>
            <person name="Pietrella M."/>
            <person name="Zheng C."/>
            <person name="Alberti A."/>
            <person name="Anthony F."/>
            <person name="Aprea G."/>
            <person name="Aury J.M."/>
            <person name="Bento P."/>
            <person name="Bernard M."/>
            <person name="Bocs S."/>
            <person name="Campa C."/>
            <person name="Cenci A."/>
            <person name="Combes M.C."/>
            <person name="Crouzillat D."/>
            <person name="Da Silva C."/>
            <person name="Daddiego L."/>
            <person name="De Bellis F."/>
            <person name="Dussert S."/>
            <person name="Garsmeur O."/>
            <person name="Gayraud T."/>
            <person name="Guignon V."/>
            <person name="Jahn K."/>
            <person name="Jamilloux V."/>
            <person name="Joet T."/>
            <person name="Labadie K."/>
            <person name="Lan T."/>
            <person name="Leclercq J."/>
            <person name="Lepelley M."/>
            <person name="Leroy T."/>
            <person name="Li L.T."/>
            <person name="Librado P."/>
            <person name="Lopez L."/>
            <person name="Munoz A."/>
            <person name="Noel B."/>
            <person name="Pallavicini A."/>
            <person name="Perrotta G."/>
            <person name="Poncet V."/>
            <person name="Pot D."/>
            <person name="Priyono X."/>
            <person name="Rigoreau M."/>
            <person name="Rouard M."/>
            <person name="Rozas J."/>
            <person name="Tranchant-Dubreuil C."/>
            <person name="VanBuren R."/>
            <person name="Zhang Q."/>
            <person name="Andrade A.C."/>
            <person name="Argout X."/>
            <person name="Bertrand B."/>
            <person name="de Kochko A."/>
            <person name="Graziosi G."/>
            <person name="Henry R.J."/>
            <person name="Jayarama X."/>
            <person name="Ming R."/>
            <person name="Nagai C."/>
            <person name="Rounsley S."/>
            <person name="Sankoff D."/>
            <person name="Giuliano G."/>
            <person name="Albert V.A."/>
            <person name="Wincker P."/>
            <person name="Lashermes P."/>
        </authorList>
    </citation>
    <scope>NUCLEOTIDE SEQUENCE [LARGE SCALE GENOMIC DNA]</scope>
    <source>
        <strain evidence="4">cv. DH200-94</strain>
    </source>
</reference>
<dbReference type="GO" id="GO:0002758">
    <property type="term" value="P:innate immune response-activating signaling pathway"/>
    <property type="evidence" value="ECO:0007669"/>
    <property type="project" value="EnsemblPlants"/>
</dbReference>
<gene>
    <name evidence="3" type="ORF">GSCOC_T00018831001</name>
</gene>
<dbReference type="InterPro" id="IPR008889">
    <property type="entry name" value="VQ"/>
</dbReference>
<feature type="compositionally biased region" description="Basic and acidic residues" evidence="1">
    <location>
        <begin position="121"/>
        <end position="131"/>
    </location>
</feature>
<dbReference type="PANTHER" id="PTHR33143:SF50">
    <property type="entry name" value="PROTEIN MKS1"/>
    <property type="match status" value="1"/>
</dbReference>
<dbReference type="PANTHER" id="PTHR33143">
    <property type="entry name" value="F16F4.1 PROTEIN-RELATED"/>
    <property type="match status" value="1"/>
</dbReference>
<name>A0A068U911_COFCA</name>
<proteinExistence type="predicted"/>
<feature type="domain" description="VQ" evidence="2">
    <location>
        <begin position="72"/>
        <end position="96"/>
    </location>
</feature>
<sequence>MDPQDFSTGGRPSPRRELQGPRPAPLKVSKDSHKIKKPPVAPQLHHLNQPAPPHLQPTVDSEHRQPVVIYAVSPKVIHTTVNDFMNLVQRLTGRSPRPGNTPTAAGDLSPAARLASVEKASPSEREKERQQRVGSDFAEDLMEILEGTSFEMGQNPGILSPAPGTLPPVSLPGLFSPAPDPFLNWNNMFLPSPSFLLSSPLISPSIPSYDLFNTFFDF</sequence>
<dbReference type="AlphaFoldDB" id="A0A068U911"/>
<feature type="region of interest" description="Disordered" evidence="1">
    <location>
        <begin position="1"/>
        <end position="61"/>
    </location>
</feature>
<keyword evidence="4" id="KW-1185">Reference proteome</keyword>
<feature type="region of interest" description="Disordered" evidence="1">
    <location>
        <begin position="92"/>
        <end position="134"/>
    </location>
</feature>
<dbReference type="InterPro" id="IPR039607">
    <property type="entry name" value="VQ_8/17/18/20/21/25"/>
</dbReference>
<dbReference type="FunCoup" id="A0A068U911">
    <property type="interactions" value="256"/>
</dbReference>
<dbReference type="EMBL" id="HG739097">
    <property type="protein sequence ID" value="CDP04747.1"/>
    <property type="molecule type" value="Genomic_DNA"/>
</dbReference>
<dbReference type="PhylomeDB" id="A0A068U911"/>
<evidence type="ECO:0000259" key="2">
    <source>
        <dbReference type="Pfam" id="PF05678"/>
    </source>
</evidence>
<dbReference type="Proteomes" id="UP000295252">
    <property type="component" value="Chromosome IX"/>
</dbReference>
<dbReference type="STRING" id="49390.A0A068U911"/>
<dbReference type="GO" id="GO:0005634">
    <property type="term" value="C:nucleus"/>
    <property type="evidence" value="ECO:0007669"/>
    <property type="project" value="EnsemblPlants"/>
</dbReference>
<organism evidence="3 4">
    <name type="scientific">Coffea canephora</name>
    <name type="common">Robusta coffee</name>
    <dbReference type="NCBI Taxonomy" id="49390"/>
    <lineage>
        <taxon>Eukaryota</taxon>
        <taxon>Viridiplantae</taxon>
        <taxon>Streptophyta</taxon>
        <taxon>Embryophyta</taxon>
        <taxon>Tracheophyta</taxon>
        <taxon>Spermatophyta</taxon>
        <taxon>Magnoliopsida</taxon>
        <taxon>eudicotyledons</taxon>
        <taxon>Gunneridae</taxon>
        <taxon>Pentapetalae</taxon>
        <taxon>asterids</taxon>
        <taxon>lamiids</taxon>
        <taxon>Gentianales</taxon>
        <taxon>Rubiaceae</taxon>
        <taxon>Ixoroideae</taxon>
        <taxon>Gardenieae complex</taxon>
        <taxon>Bertiereae - Coffeeae clade</taxon>
        <taxon>Coffeeae</taxon>
        <taxon>Coffea</taxon>
    </lineage>
</organism>